<dbReference type="AlphaFoldDB" id="A0A3S0GUE4"/>
<keyword evidence="5" id="KW-1185">Reference proteome</keyword>
<feature type="signal peptide" evidence="3">
    <location>
        <begin position="1"/>
        <end position="38"/>
    </location>
</feature>
<evidence type="ECO:0000313" key="4">
    <source>
        <dbReference type="EMBL" id="RTQ33027.1"/>
    </source>
</evidence>
<feature type="region of interest" description="Disordered" evidence="2">
    <location>
        <begin position="162"/>
        <end position="188"/>
    </location>
</feature>
<protein>
    <recommendedName>
        <fullName evidence="6">Periplasmic heavy metal sensor</fullName>
    </recommendedName>
</protein>
<dbReference type="OrthoDB" id="8859446at2"/>
<evidence type="ECO:0000256" key="3">
    <source>
        <dbReference type="SAM" id="SignalP"/>
    </source>
</evidence>
<evidence type="ECO:0000313" key="5">
    <source>
        <dbReference type="Proteomes" id="UP000267418"/>
    </source>
</evidence>
<sequence>MRATNGHCIGTMLKGGRAACLSLRAAAGLMVCAGSLCAQPLPASVQVIAPSEQTARDKERIDILRQELRKSEGQLESLVRRRAERLALSDTQAVNEADEQHARLLGDIAGLKREMASMVHATGRALPTRPVAGHGRHRAIAGWNESPAPWWDVYGNGQAARLPASPAAAPAPWAGPANRSLPSAGVAP</sequence>
<dbReference type="RefSeq" id="WP_126472280.1">
    <property type="nucleotide sequence ID" value="NZ_RXOE01000005.1"/>
</dbReference>
<evidence type="ECO:0000256" key="1">
    <source>
        <dbReference type="SAM" id="Coils"/>
    </source>
</evidence>
<feature type="compositionally biased region" description="Low complexity" evidence="2">
    <location>
        <begin position="162"/>
        <end position="177"/>
    </location>
</feature>
<keyword evidence="1" id="KW-0175">Coiled coil</keyword>
<dbReference type="Proteomes" id="UP000267418">
    <property type="component" value="Unassembled WGS sequence"/>
</dbReference>
<evidence type="ECO:0000256" key="2">
    <source>
        <dbReference type="SAM" id="MobiDB-lite"/>
    </source>
</evidence>
<organism evidence="4 5">
    <name type="scientific">Variovorax gossypii</name>
    <dbReference type="NCBI Taxonomy" id="1679495"/>
    <lineage>
        <taxon>Bacteria</taxon>
        <taxon>Pseudomonadati</taxon>
        <taxon>Pseudomonadota</taxon>
        <taxon>Betaproteobacteria</taxon>
        <taxon>Burkholderiales</taxon>
        <taxon>Comamonadaceae</taxon>
        <taxon>Variovorax</taxon>
    </lineage>
</organism>
<dbReference type="EMBL" id="RXOE01000005">
    <property type="protein sequence ID" value="RTQ33027.1"/>
    <property type="molecule type" value="Genomic_DNA"/>
</dbReference>
<comment type="caution">
    <text evidence="4">The sequence shown here is derived from an EMBL/GenBank/DDBJ whole genome shotgun (WGS) entry which is preliminary data.</text>
</comment>
<keyword evidence="3" id="KW-0732">Signal</keyword>
<accession>A0A3S0GUE4</accession>
<feature type="coiled-coil region" evidence="1">
    <location>
        <begin position="61"/>
        <end position="114"/>
    </location>
</feature>
<evidence type="ECO:0008006" key="6">
    <source>
        <dbReference type="Google" id="ProtNLM"/>
    </source>
</evidence>
<gene>
    <name evidence="4" type="ORF">EJP69_20265</name>
</gene>
<feature type="chain" id="PRO_5018540624" description="Periplasmic heavy metal sensor" evidence="3">
    <location>
        <begin position="39"/>
        <end position="188"/>
    </location>
</feature>
<name>A0A3S0GUE4_9BURK</name>
<proteinExistence type="predicted"/>
<reference evidence="4 5" key="1">
    <citation type="submission" date="2018-12" db="EMBL/GenBank/DDBJ databases">
        <title>The genome of Variovorax gossypii DSM 100435.</title>
        <authorList>
            <person name="Gao J."/>
            <person name="Sun J."/>
        </authorList>
    </citation>
    <scope>NUCLEOTIDE SEQUENCE [LARGE SCALE GENOMIC DNA]</scope>
    <source>
        <strain evidence="4 5">DSM 100435</strain>
    </source>
</reference>